<dbReference type="Proteomes" id="UP000265419">
    <property type="component" value="Unassembled WGS sequence"/>
</dbReference>
<dbReference type="AlphaFoldDB" id="A0A399J8T9"/>
<dbReference type="SUPFAM" id="SSF53067">
    <property type="entry name" value="Actin-like ATPase domain"/>
    <property type="match status" value="1"/>
</dbReference>
<dbReference type="Pfam" id="PF00480">
    <property type="entry name" value="ROK"/>
    <property type="match status" value="1"/>
</dbReference>
<dbReference type="PANTHER" id="PTHR18964">
    <property type="entry name" value="ROK (REPRESSOR, ORF, KINASE) FAMILY"/>
    <property type="match status" value="1"/>
</dbReference>
<proteinExistence type="inferred from homology"/>
<keyword evidence="3" id="KW-1185">Reference proteome</keyword>
<gene>
    <name evidence="2" type="ORF">DWB68_09750</name>
</gene>
<organism evidence="2 3">
    <name type="scientific">Galactobacter valiniphilus</name>
    <dbReference type="NCBI Taxonomy" id="2676122"/>
    <lineage>
        <taxon>Bacteria</taxon>
        <taxon>Bacillati</taxon>
        <taxon>Actinomycetota</taxon>
        <taxon>Actinomycetes</taxon>
        <taxon>Micrococcales</taxon>
        <taxon>Micrococcaceae</taxon>
        <taxon>Galactobacter</taxon>
    </lineage>
</organism>
<dbReference type="EMBL" id="QQXK01000018">
    <property type="protein sequence ID" value="RII41938.1"/>
    <property type="molecule type" value="Genomic_DNA"/>
</dbReference>
<evidence type="ECO:0000256" key="1">
    <source>
        <dbReference type="ARBA" id="ARBA00006479"/>
    </source>
</evidence>
<evidence type="ECO:0000313" key="2">
    <source>
        <dbReference type="EMBL" id="RII41938.1"/>
    </source>
</evidence>
<dbReference type="PANTHER" id="PTHR18964:SF149">
    <property type="entry name" value="BIFUNCTIONAL UDP-N-ACETYLGLUCOSAMINE 2-EPIMERASE_N-ACETYLMANNOSAMINE KINASE"/>
    <property type="match status" value="1"/>
</dbReference>
<reference evidence="2 3" key="1">
    <citation type="submission" date="2018-07" db="EMBL/GenBank/DDBJ databases">
        <title>Arthrobacter sp. nov., isolated from raw cow's milk with high bacterial count.</title>
        <authorList>
            <person name="Hahne J."/>
            <person name="Isele D."/>
            <person name="Lipski A."/>
        </authorList>
    </citation>
    <scope>NUCLEOTIDE SEQUENCE [LARGE SCALE GENOMIC DNA]</scope>
    <source>
        <strain evidence="2 3">JZ R-35</strain>
    </source>
</reference>
<comment type="caution">
    <text evidence="2">The sequence shown here is derived from an EMBL/GenBank/DDBJ whole genome shotgun (WGS) entry which is preliminary data.</text>
</comment>
<dbReference type="RefSeq" id="WP_119424954.1">
    <property type="nucleotide sequence ID" value="NZ_QQXK01000018.1"/>
</dbReference>
<dbReference type="InterPro" id="IPR043129">
    <property type="entry name" value="ATPase_NBD"/>
</dbReference>
<sequence length="295" mass="29266">MRRDIDIGGTKTAVAAVAPNGAVLAQRSAPSGRGPAEVTQEAARLARETVAAAGVPADAVGACMPGMVDPHSGVVRHAVNLDVDELDLAAGLAWELHLPVSVDNDVKAAALGAALHVGNGGTGGTLAYLNLGTGLAAAVVRDARVLRGPDGAVGEIGHLPVGSGIRCQCGQLGCLETLASGSAVARVWRPAPGQRADPLAAAAAGDADASRAADMLADGVAQALQLLAISVGPDRVVLGGGVAKAQGLAEAVRAAIARRAASSDFVASLRLDTRFEVLPAELPVASLGASLLPTR</sequence>
<comment type="similarity">
    <text evidence="1">Belongs to the ROK (NagC/XylR) family.</text>
</comment>
<protein>
    <submittedName>
        <fullName evidence="2">ROK family protein</fullName>
    </submittedName>
</protein>
<dbReference type="Gene3D" id="3.30.420.40">
    <property type="match status" value="2"/>
</dbReference>
<accession>A0A399J8T9</accession>
<evidence type="ECO:0000313" key="3">
    <source>
        <dbReference type="Proteomes" id="UP000265419"/>
    </source>
</evidence>
<name>A0A399J8T9_9MICC</name>
<dbReference type="InterPro" id="IPR000600">
    <property type="entry name" value="ROK"/>
</dbReference>